<dbReference type="EMBL" id="LAZR01004111">
    <property type="protein sequence ID" value="KKN11674.1"/>
    <property type="molecule type" value="Genomic_DNA"/>
</dbReference>
<evidence type="ECO:0000313" key="1">
    <source>
        <dbReference type="EMBL" id="KKN11674.1"/>
    </source>
</evidence>
<reference evidence="1" key="1">
    <citation type="journal article" date="2015" name="Nature">
        <title>Complex archaea that bridge the gap between prokaryotes and eukaryotes.</title>
        <authorList>
            <person name="Spang A."/>
            <person name="Saw J.H."/>
            <person name="Jorgensen S.L."/>
            <person name="Zaremba-Niedzwiedzka K."/>
            <person name="Martijn J."/>
            <person name="Lind A.E."/>
            <person name="van Eijk R."/>
            <person name="Schleper C."/>
            <person name="Guy L."/>
            <person name="Ettema T.J."/>
        </authorList>
    </citation>
    <scope>NUCLEOTIDE SEQUENCE</scope>
</reference>
<proteinExistence type="predicted"/>
<dbReference type="AlphaFoldDB" id="A0A0F9N128"/>
<accession>A0A0F9N128</accession>
<name>A0A0F9N128_9ZZZZ</name>
<sequence>MCKLYEIPEELQDIMLESVAMGTMRDALVKRPFGFKKAKQCAIAQQQLKGRFWREVHVLYPELKGKTLIFGGDFVKIEQEAKDA</sequence>
<organism evidence="1">
    <name type="scientific">marine sediment metagenome</name>
    <dbReference type="NCBI Taxonomy" id="412755"/>
    <lineage>
        <taxon>unclassified sequences</taxon>
        <taxon>metagenomes</taxon>
        <taxon>ecological metagenomes</taxon>
    </lineage>
</organism>
<comment type="caution">
    <text evidence="1">The sequence shown here is derived from an EMBL/GenBank/DDBJ whole genome shotgun (WGS) entry which is preliminary data.</text>
</comment>
<gene>
    <name evidence="1" type="ORF">LCGC14_1024260</name>
</gene>
<protein>
    <submittedName>
        <fullName evidence="1">Uncharacterized protein</fullName>
    </submittedName>
</protein>